<reference evidence="13" key="2">
    <citation type="submission" date="2025-08" db="UniProtKB">
        <authorList>
            <consortium name="Ensembl"/>
        </authorList>
    </citation>
    <scope>IDENTIFICATION</scope>
</reference>
<evidence type="ECO:0000256" key="7">
    <source>
        <dbReference type="ARBA" id="ARBA00023157"/>
    </source>
</evidence>
<protein>
    <submittedName>
        <fullName evidence="13">G protein-coupled receptor 68</fullName>
    </submittedName>
</protein>
<feature type="transmembrane region" description="Helical" evidence="11">
    <location>
        <begin position="56"/>
        <end position="78"/>
    </location>
</feature>
<dbReference type="Gene3D" id="1.20.1070.10">
    <property type="entry name" value="Rhodopsin 7-helix transmembrane proteins"/>
    <property type="match status" value="2"/>
</dbReference>
<keyword evidence="14" id="KW-1185">Reference proteome</keyword>
<organism evidence="13 14">
    <name type="scientific">Lates calcarifer</name>
    <name type="common">Barramundi</name>
    <name type="synonym">Holocentrus calcarifer</name>
    <dbReference type="NCBI Taxonomy" id="8187"/>
    <lineage>
        <taxon>Eukaryota</taxon>
        <taxon>Metazoa</taxon>
        <taxon>Chordata</taxon>
        <taxon>Craniata</taxon>
        <taxon>Vertebrata</taxon>
        <taxon>Euteleostomi</taxon>
        <taxon>Actinopterygii</taxon>
        <taxon>Neopterygii</taxon>
        <taxon>Teleostei</taxon>
        <taxon>Neoteleostei</taxon>
        <taxon>Acanthomorphata</taxon>
        <taxon>Carangaria</taxon>
        <taxon>Carangaria incertae sedis</taxon>
        <taxon>Centropomidae</taxon>
        <taxon>Lates</taxon>
    </lineage>
</organism>
<dbReference type="PROSITE" id="PS50262">
    <property type="entry name" value="G_PROTEIN_RECEP_F1_2"/>
    <property type="match status" value="1"/>
</dbReference>
<accession>A0A4W6EGP9</accession>
<feature type="transmembrane region" description="Helical" evidence="11">
    <location>
        <begin position="21"/>
        <end position="44"/>
    </location>
</feature>
<dbReference type="GO" id="GO:0071467">
    <property type="term" value="P:cellular response to pH"/>
    <property type="evidence" value="ECO:0007669"/>
    <property type="project" value="TreeGrafter"/>
</dbReference>
<dbReference type="PRINTS" id="PR00237">
    <property type="entry name" value="GPCRRHODOPSN"/>
</dbReference>
<reference evidence="14" key="1">
    <citation type="submission" date="2015-09" db="EMBL/GenBank/DDBJ databases">
        <authorList>
            <person name="Sai Rama Sridatta P."/>
        </authorList>
    </citation>
    <scope>NUCLEOTIDE SEQUENCE [LARGE SCALE GENOMIC DNA]</scope>
</reference>
<keyword evidence="6 11" id="KW-0472">Membrane</keyword>
<feature type="transmembrane region" description="Helical" evidence="11">
    <location>
        <begin position="202"/>
        <end position="220"/>
    </location>
</feature>
<keyword evidence="9" id="KW-0325">Glycoprotein</keyword>
<reference evidence="13" key="3">
    <citation type="submission" date="2025-09" db="UniProtKB">
        <authorList>
            <consortium name="Ensembl"/>
        </authorList>
    </citation>
    <scope>IDENTIFICATION</scope>
</reference>
<dbReference type="Ensembl" id="ENSLCAT00010038190.1">
    <property type="protein sequence ID" value="ENSLCAP00010037314.1"/>
    <property type="gene ID" value="ENSLCAG00010017461.1"/>
</dbReference>
<keyword evidence="8" id="KW-0675">Receptor</keyword>
<evidence type="ECO:0000256" key="8">
    <source>
        <dbReference type="ARBA" id="ARBA00023170"/>
    </source>
</evidence>
<dbReference type="GeneTree" id="ENSGT00950000183136"/>
<dbReference type="InterPro" id="IPR017452">
    <property type="entry name" value="GPCR_Rhodpsn_7TM"/>
</dbReference>
<keyword evidence="2" id="KW-1003">Cell membrane</keyword>
<evidence type="ECO:0000256" key="9">
    <source>
        <dbReference type="ARBA" id="ARBA00023180"/>
    </source>
</evidence>
<feature type="transmembrane region" description="Helical" evidence="11">
    <location>
        <begin position="240"/>
        <end position="262"/>
    </location>
</feature>
<evidence type="ECO:0000256" key="6">
    <source>
        <dbReference type="ARBA" id="ARBA00023136"/>
    </source>
</evidence>
<keyword evidence="7" id="KW-1015">Disulfide bond</keyword>
<keyword evidence="3 11" id="KW-0812">Transmembrane</keyword>
<evidence type="ECO:0000313" key="14">
    <source>
        <dbReference type="Proteomes" id="UP000314980"/>
    </source>
</evidence>
<dbReference type="SUPFAM" id="SSF81321">
    <property type="entry name" value="Family A G protein-coupled receptor-like"/>
    <property type="match status" value="1"/>
</dbReference>
<keyword evidence="4 11" id="KW-1133">Transmembrane helix</keyword>
<dbReference type="GO" id="GO:0005886">
    <property type="term" value="C:plasma membrane"/>
    <property type="evidence" value="ECO:0007669"/>
    <property type="project" value="UniProtKB-SubCell"/>
</dbReference>
<name>A0A4W6EGP9_LATCA</name>
<dbReference type="PANTHER" id="PTHR24234">
    <property type="entry name" value="LYSOPHOSPHATIDIC ACID RECEPTOR 5/SPHINGOSYLPHOSPHORYLCHOLINE RECEPTOR"/>
    <property type="match status" value="1"/>
</dbReference>
<evidence type="ECO:0000313" key="13">
    <source>
        <dbReference type="Ensembl" id="ENSLCAP00010037314.1"/>
    </source>
</evidence>
<gene>
    <name evidence="13" type="primary">GPR68</name>
</gene>
<evidence type="ECO:0000256" key="4">
    <source>
        <dbReference type="ARBA" id="ARBA00022989"/>
    </source>
</evidence>
<dbReference type="PANTHER" id="PTHR24234:SF5">
    <property type="entry name" value="OVARIAN CANCER G-PROTEIN COUPLED RECEPTOR 1"/>
    <property type="match status" value="1"/>
</dbReference>
<dbReference type="AlphaFoldDB" id="A0A4W6EGP9"/>
<evidence type="ECO:0000256" key="1">
    <source>
        <dbReference type="ARBA" id="ARBA00004651"/>
    </source>
</evidence>
<proteinExistence type="predicted"/>
<keyword evidence="10" id="KW-0807">Transducer</keyword>
<feature type="domain" description="G-protein coupled receptors family 1 profile" evidence="12">
    <location>
        <begin position="38"/>
        <end position="259"/>
    </location>
</feature>
<dbReference type="GO" id="GO:0004930">
    <property type="term" value="F:G protein-coupled receptor activity"/>
    <property type="evidence" value="ECO:0007669"/>
    <property type="project" value="UniProtKB-KW"/>
</dbReference>
<dbReference type="Pfam" id="PF00001">
    <property type="entry name" value="7tm_1"/>
    <property type="match status" value="2"/>
</dbReference>
<evidence type="ECO:0000256" key="11">
    <source>
        <dbReference type="SAM" id="Phobius"/>
    </source>
</evidence>
<evidence type="ECO:0000256" key="3">
    <source>
        <dbReference type="ARBA" id="ARBA00022692"/>
    </source>
</evidence>
<keyword evidence="5" id="KW-0297">G-protein coupled receptor</keyword>
<comment type="subcellular location">
    <subcellularLocation>
        <location evidence="1">Cell membrane</location>
        <topology evidence="1">Multi-pass membrane protein</topology>
    </subcellularLocation>
</comment>
<evidence type="ECO:0000256" key="5">
    <source>
        <dbReference type="ARBA" id="ARBA00023040"/>
    </source>
</evidence>
<evidence type="ECO:0000256" key="2">
    <source>
        <dbReference type="ARBA" id="ARBA00022475"/>
    </source>
</evidence>
<evidence type="ECO:0000259" key="12">
    <source>
        <dbReference type="PROSITE" id="PS50262"/>
    </source>
</evidence>
<evidence type="ECO:0000256" key="10">
    <source>
        <dbReference type="ARBA" id="ARBA00023224"/>
    </source>
</evidence>
<dbReference type="InterPro" id="IPR000276">
    <property type="entry name" value="GPCR_Rhodpsn"/>
</dbReference>
<dbReference type="InParanoid" id="A0A4W6EGP9"/>
<sequence>MMFTMSEADVINCTISHEIHQYLFSCVYILVLLVGVPSNLYSLYHAALQLKQKNELGVYLMNLTVSDLLYLASLPLWLQYIFQDDDWRHREWLCQLCGFLLYENIYISIGFLCCISLDPVVYASTPATFSPLLLCTDNQSVCFEHYPMQPWEYPVNYLVLTEDPDGSDNFFFPVQISYLCVLRAVGRSAGTQPVQKIRIRQLVSSTILIFLVCFSPYHVFLLVRTLLERDCSFIAGIFNYYHLSLLLTTLNCVADPALYCFVSESARRGLYRAIIRPFARVLCCCCRRGNSSPANPAQIPMRSPDENNGHPTVTLLTHTSMLNNVKTDPASKSTILITQD</sequence>
<dbReference type="Proteomes" id="UP000314980">
    <property type="component" value="Unassembled WGS sequence"/>
</dbReference>